<dbReference type="HAMAP" id="MF_01217">
    <property type="entry name" value="Acyl_carrier"/>
    <property type="match status" value="1"/>
</dbReference>
<dbReference type="SUPFAM" id="SSF47336">
    <property type="entry name" value="ACP-like"/>
    <property type="match status" value="1"/>
</dbReference>
<dbReference type="InterPro" id="IPR044813">
    <property type="entry name" value="ACP_chloroplastic"/>
</dbReference>
<dbReference type="PROSITE" id="PS50075">
    <property type="entry name" value="CARRIER"/>
    <property type="match status" value="1"/>
</dbReference>
<protein>
    <recommendedName>
        <fullName evidence="4">Acyl carrier protein</fullName>
    </recommendedName>
</protein>
<comment type="similarity">
    <text evidence="1">Belongs to the acyl carrier protein (ACP) family.</text>
</comment>
<evidence type="ECO:0000256" key="5">
    <source>
        <dbReference type="SAM" id="MobiDB-lite"/>
    </source>
</evidence>
<keyword evidence="4" id="KW-0444">Lipid biosynthesis</keyword>
<organism evidence="7 9">
    <name type="scientific">Ceratodon purpureus</name>
    <name type="common">Fire moss</name>
    <name type="synonym">Dicranum purpureum</name>
    <dbReference type="NCBI Taxonomy" id="3225"/>
    <lineage>
        <taxon>Eukaryota</taxon>
        <taxon>Viridiplantae</taxon>
        <taxon>Streptophyta</taxon>
        <taxon>Embryophyta</taxon>
        <taxon>Bryophyta</taxon>
        <taxon>Bryophytina</taxon>
        <taxon>Bryopsida</taxon>
        <taxon>Dicranidae</taxon>
        <taxon>Pseudoditrichales</taxon>
        <taxon>Ditrichaceae</taxon>
        <taxon>Ceratodon</taxon>
    </lineage>
</organism>
<evidence type="ECO:0000256" key="4">
    <source>
        <dbReference type="RuleBase" id="RU000722"/>
    </source>
</evidence>
<evidence type="ECO:0000259" key="6">
    <source>
        <dbReference type="PROSITE" id="PS50075"/>
    </source>
</evidence>
<dbReference type="InterPro" id="IPR003231">
    <property type="entry name" value="ACP"/>
</dbReference>
<evidence type="ECO:0000313" key="7">
    <source>
        <dbReference type="EMBL" id="KAG0568177.1"/>
    </source>
</evidence>
<evidence type="ECO:0000256" key="2">
    <source>
        <dbReference type="ARBA" id="ARBA00022450"/>
    </source>
</evidence>
<dbReference type="Proteomes" id="UP000822688">
    <property type="component" value="Chromosome 6"/>
</dbReference>
<dbReference type="AlphaFoldDB" id="A0A8T0HBY5"/>
<gene>
    <name evidence="7" type="ORF">KC19_6G000600</name>
    <name evidence="8" type="ORF">KC19_6G000800</name>
</gene>
<evidence type="ECO:0000256" key="3">
    <source>
        <dbReference type="ARBA" id="ARBA00022553"/>
    </source>
</evidence>
<dbReference type="Gene3D" id="1.10.1200.10">
    <property type="entry name" value="ACP-like"/>
    <property type="match status" value="1"/>
</dbReference>
<comment type="function">
    <text evidence="4">Carrier of the growing fatty acid chain in fatty acid biosynthesis.</text>
</comment>
<comment type="caution">
    <text evidence="7">The sequence shown here is derived from an EMBL/GenBank/DDBJ whole genome shotgun (WGS) entry which is preliminary data.</text>
</comment>
<keyword evidence="9" id="KW-1185">Reference proteome</keyword>
<dbReference type="GO" id="GO:0000036">
    <property type="term" value="F:acyl carrier activity"/>
    <property type="evidence" value="ECO:0007669"/>
    <property type="project" value="InterPro"/>
</dbReference>
<dbReference type="PANTHER" id="PTHR46153:SF2">
    <property type="entry name" value="ACYL CARRIER PROTEIN"/>
    <property type="match status" value="1"/>
</dbReference>
<dbReference type="NCBIfam" id="NF002148">
    <property type="entry name" value="PRK00982.1-2"/>
    <property type="match status" value="1"/>
</dbReference>
<keyword evidence="3" id="KW-0597">Phosphoprotein</keyword>
<accession>A0A8T0HBY5</accession>
<keyword evidence="4" id="KW-0443">Lipid metabolism</keyword>
<dbReference type="EMBL" id="CM026427">
    <property type="protein sequence ID" value="KAG0568177.1"/>
    <property type="molecule type" value="Genomic_DNA"/>
</dbReference>
<keyword evidence="4" id="KW-0276">Fatty acid metabolism</keyword>
<dbReference type="Pfam" id="PF00550">
    <property type="entry name" value="PP-binding"/>
    <property type="match status" value="1"/>
</dbReference>
<dbReference type="EMBL" id="CM026427">
    <property type="protein sequence ID" value="KAG0568187.1"/>
    <property type="molecule type" value="Genomic_DNA"/>
</dbReference>
<feature type="domain" description="Carrier" evidence="6">
    <location>
        <begin position="148"/>
        <end position="222"/>
    </location>
</feature>
<dbReference type="NCBIfam" id="TIGR00517">
    <property type="entry name" value="acyl_carrier"/>
    <property type="match status" value="1"/>
</dbReference>
<feature type="region of interest" description="Disordered" evidence="5">
    <location>
        <begin position="1"/>
        <end position="28"/>
    </location>
</feature>
<evidence type="ECO:0000313" key="8">
    <source>
        <dbReference type="EMBL" id="KAG0568187.1"/>
    </source>
</evidence>
<keyword evidence="4" id="KW-0275">Fatty acid biosynthesis</keyword>
<name>A0A8T0HBY5_CERPU</name>
<dbReference type="PANTHER" id="PTHR46153">
    <property type="entry name" value="ACYL CARRIER PROTEIN"/>
    <property type="match status" value="1"/>
</dbReference>
<evidence type="ECO:0000313" key="9">
    <source>
        <dbReference type="Proteomes" id="UP000822688"/>
    </source>
</evidence>
<dbReference type="InterPro" id="IPR009081">
    <property type="entry name" value="PP-bd_ACP"/>
</dbReference>
<dbReference type="OrthoDB" id="448946at2759"/>
<evidence type="ECO:0000256" key="1">
    <source>
        <dbReference type="ARBA" id="ARBA00010930"/>
    </source>
</evidence>
<dbReference type="InterPro" id="IPR036736">
    <property type="entry name" value="ACP-like_sf"/>
</dbReference>
<reference evidence="7 9" key="1">
    <citation type="submission" date="2020-06" db="EMBL/GenBank/DDBJ databases">
        <title>WGS assembly of Ceratodon purpureus strain R40.</title>
        <authorList>
            <person name="Carey S.B."/>
            <person name="Jenkins J."/>
            <person name="Shu S."/>
            <person name="Lovell J.T."/>
            <person name="Sreedasyam A."/>
            <person name="Maumus F."/>
            <person name="Tiley G.P."/>
            <person name="Fernandez-Pozo N."/>
            <person name="Barry K."/>
            <person name="Chen C."/>
            <person name="Wang M."/>
            <person name="Lipzen A."/>
            <person name="Daum C."/>
            <person name="Saski C.A."/>
            <person name="Payton A.C."/>
            <person name="Mcbreen J.C."/>
            <person name="Conrad R.E."/>
            <person name="Kollar L.M."/>
            <person name="Olsson S."/>
            <person name="Huttunen S."/>
            <person name="Landis J.B."/>
            <person name="Wickett N.J."/>
            <person name="Johnson M.G."/>
            <person name="Rensing S.A."/>
            <person name="Grimwood J."/>
            <person name="Schmutz J."/>
            <person name="Mcdaniel S.F."/>
        </authorList>
    </citation>
    <scope>NUCLEOTIDE SEQUENCE [LARGE SCALE GENOMIC DNA]</scope>
    <source>
        <strain evidence="7 9">R40</strain>
    </source>
</reference>
<proteinExistence type="inferred from homology"/>
<keyword evidence="2 4" id="KW-0596">Phosphopantetheine</keyword>
<sequence length="225" mass="24252">MRSRCLGQPSVTGQGHRHRLHRPGSPANDVQALHGNAAAPDLTYSCAPRHHFFSFARALARFRAPPSFHPSLPFPSLPFVMAAMASLAAVAASTTSLVSPVSLSFSGLRPMRPLAHAAFPRLHLARSRHARSFSQGIRASADGAPADDATFDGVRSVIAEQLALLPEKITPESTFSDLGADSLDTVEIMMALEEKFNIQLEEQAGEKIETVSHAVDLIKEVIRSK</sequence>
<dbReference type="NCBIfam" id="NF002150">
    <property type="entry name" value="PRK00982.1-4"/>
    <property type="match status" value="1"/>
</dbReference>